<dbReference type="InterPro" id="IPR013785">
    <property type="entry name" value="Aldolase_TIM"/>
</dbReference>
<dbReference type="EMBL" id="UASJ01000001">
    <property type="protein sequence ID" value="SQB63397.1"/>
    <property type="molecule type" value="Genomic_DNA"/>
</dbReference>
<dbReference type="RefSeq" id="WP_004011512.1">
    <property type="nucleotide sequence ID" value="NZ_CP068112.1"/>
</dbReference>
<evidence type="ECO:0000259" key="14">
    <source>
        <dbReference type="Pfam" id="PF02749"/>
    </source>
</evidence>
<keyword evidence="8 11" id="KW-0808">Transferase</keyword>
<proteinExistence type="inferred from homology"/>
<dbReference type="InterPro" id="IPR002638">
    <property type="entry name" value="Quinolinate_PRibosylTrfase_C"/>
</dbReference>
<dbReference type="OMA" id="DIVMCDN"/>
<dbReference type="SUPFAM" id="SSF54675">
    <property type="entry name" value="Nicotinate/Quinolinate PRTase N-terminal domain-like"/>
    <property type="match status" value="1"/>
</dbReference>
<comment type="function">
    <text evidence="1">Involved in the catabolism of quinolinic acid (QA).</text>
</comment>
<name>A0A2X2YIJ7_9ACTO</name>
<feature type="binding site" evidence="12">
    <location>
        <position position="222"/>
    </location>
    <ligand>
        <name>substrate</name>
    </ligand>
</feature>
<dbReference type="PIRSF" id="PIRSF006250">
    <property type="entry name" value="NadC_ModD"/>
    <property type="match status" value="1"/>
</dbReference>
<dbReference type="GO" id="GO:0004514">
    <property type="term" value="F:nicotinate-nucleotide diphosphorylase (carboxylating) activity"/>
    <property type="evidence" value="ECO:0007669"/>
    <property type="project" value="UniProtKB-EC"/>
</dbReference>
<dbReference type="CDD" id="cd01572">
    <property type="entry name" value="QPRTase"/>
    <property type="match status" value="1"/>
</dbReference>
<evidence type="ECO:0000256" key="6">
    <source>
        <dbReference type="ARBA" id="ARBA00022642"/>
    </source>
</evidence>
<feature type="binding site" evidence="12">
    <location>
        <begin position="267"/>
        <end position="269"/>
    </location>
    <ligand>
        <name>substrate</name>
    </ligand>
</feature>
<feature type="domain" description="Quinolinate phosphoribosyl transferase C-terminal" evidence="13">
    <location>
        <begin position="129"/>
        <end position="303"/>
    </location>
</feature>
<protein>
    <recommendedName>
        <fullName evidence="5">Nicotinate-nucleotide pyrophosphorylase [carboxylating]</fullName>
        <ecNumber evidence="4">2.4.2.19</ecNumber>
    </recommendedName>
    <alternativeName>
        <fullName evidence="9">Quinolinate phosphoribosyltransferase [decarboxylating]</fullName>
    </alternativeName>
</protein>
<dbReference type="GO" id="GO:0005737">
    <property type="term" value="C:cytoplasm"/>
    <property type="evidence" value="ECO:0007669"/>
    <property type="project" value="TreeGrafter"/>
</dbReference>
<evidence type="ECO:0000256" key="3">
    <source>
        <dbReference type="ARBA" id="ARBA00009400"/>
    </source>
</evidence>
<dbReference type="UniPathway" id="UPA00253">
    <property type="reaction ID" value="UER00331"/>
</dbReference>
<dbReference type="PANTHER" id="PTHR32179:SF3">
    <property type="entry name" value="NICOTINATE-NUCLEOTIDE PYROPHOSPHORYLASE [CARBOXYLATING]"/>
    <property type="match status" value="1"/>
</dbReference>
<feature type="binding site" evidence="12">
    <location>
        <position position="193"/>
    </location>
    <ligand>
        <name>substrate</name>
    </ligand>
</feature>
<dbReference type="InterPro" id="IPR027277">
    <property type="entry name" value="NadC/ModD"/>
</dbReference>
<feature type="binding site" evidence="12">
    <location>
        <position position="183"/>
    </location>
    <ligand>
        <name>substrate</name>
    </ligand>
</feature>
<dbReference type="NCBIfam" id="TIGR00078">
    <property type="entry name" value="nadC"/>
    <property type="match status" value="1"/>
</dbReference>
<dbReference type="GO" id="GO:0034213">
    <property type="term" value="P:quinolinate catabolic process"/>
    <property type="evidence" value="ECO:0007669"/>
    <property type="project" value="TreeGrafter"/>
</dbReference>
<reference evidence="15 16" key="1">
    <citation type="submission" date="2018-06" db="EMBL/GenBank/DDBJ databases">
        <authorList>
            <consortium name="Pathogen Informatics"/>
            <person name="Doyle S."/>
        </authorList>
    </citation>
    <scope>NUCLEOTIDE SEQUENCE [LARGE SCALE GENOMIC DNA]</scope>
    <source>
        <strain evidence="15 16">NCTC11820</strain>
    </source>
</reference>
<feature type="domain" description="Quinolinate phosphoribosyl transferase N-terminal" evidence="14">
    <location>
        <begin position="37"/>
        <end position="127"/>
    </location>
</feature>
<evidence type="ECO:0000313" key="16">
    <source>
        <dbReference type="Proteomes" id="UP000250245"/>
    </source>
</evidence>
<evidence type="ECO:0000256" key="2">
    <source>
        <dbReference type="ARBA" id="ARBA00004893"/>
    </source>
</evidence>
<evidence type="ECO:0000256" key="9">
    <source>
        <dbReference type="ARBA" id="ARBA00033102"/>
    </source>
</evidence>
<evidence type="ECO:0000313" key="15">
    <source>
        <dbReference type="EMBL" id="SQB63397.1"/>
    </source>
</evidence>
<dbReference type="Proteomes" id="UP000250245">
    <property type="component" value="Unassembled WGS sequence"/>
</dbReference>
<evidence type="ECO:0000256" key="11">
    <source>
        <dbReference type="PIRNR" id="PIRNR006250"/>
    </source>
</evidence>
<dbReference type="Gene3D" id="3.20.20.70">
    <property type="entry name" value="Aldolase class I"/>
    <property type="match status" value="1"/>
</dbReference>
<feature type="binding site" evidence="12">
    <location>
        <begin position="288"/>
        <end position="290"/>
    </location>
    <ligand>
        <name>substrate</name>
    </ligand>
</feature>
<evidence type="ECO:0000256" key="1">
    <source>
        <dbReference type="ARBA" id="ARBA00003237"/>
    </source>
</evidence>
<comment type="similarity">
    <text evidence="3 11">Belongs to the NadC/ModD family.</text>
</comment>
<accession>A0A2X2YIJ7</accession>
<evidence type="ECO:0000259" key="13">
    <source>
        <dbReference type="Pfam" id="PF01729"/>
    </source>
</evidence>
<evidence type="ECO:0000256" key="8">
    <source>
        <dbReference type="ARBA" id="ARBA00022679"/>
    </source>
</evidence>
<dbReference type="SUPFAM" id="SSF51690">
    <property type="entry name" value="Nicotinate/Quinolinate PRTase C-terminal domain-like"/>
    <property type="match status" value="1"/>
</dbReference>
<evidence type="ECO:0000256" key="7">
    <source>
        <dbReference type="ARBA" id="ARBA00022676"/>
    </source>
</evidence>
<dbReference type="InterPro" id="IPR022412">
    <property type="entry name" value="Quinolinate_PRibosylTrfase_N"/>
</dbReference>
<dbReference type="Gene3D" id="3.90.1170.20">
    <property type="entry name" value="Quinolinate phosphoribosyl transferase, N-terminal domain"/>
    <property type="match status" value="1"/>
</dbReference>
<sequence length="304" mass="31286">MLPPEIASALAAAKLDSRQVADFIEATLDEDLAYGPDVTTDAIFDDTLTLQARMVARASGCLAGVPVAAAVPFVLAQKTGASTPQVAMRRQDGERVEPGDVILEITAGARTMLTAERTLLNLASQLSGVATAVAAYVDAIAAASGESGTTGTKARVRDTRKTIPGMRVLQKYAVRCGGGENHRMGLGDAALIKDNHIAAAGSLTAAVLAVRAYAPQIPLEVECDTLEQVREATNLGVGLILLDNMNPETMTKAVAIAAPHGVKTEASGGLTLRDAAATTASGVDYISVGALTHSAPILDLALDM</sequence>
<dbReference type="InterPro" id="IPR036068">
    <property type="entry name" value="Nicotinate_pribotase-like_C"/>
</dbReference>
<evidence type="ECO:0000256" key="4">
    <source>
        <dbReference type="ARBA" id="ARBA00011944"/>
    </source>
</evidence>
<dbReference type="Pfam" id="PF02749">
    <property type="entry name" value="QRPTase_N"/>
    <property type="match status" value="1"/>
</dbReference>
<dbReference type="Pfam" id="PF01729">
    <property type="entry name" value="QRPTase_C"/>
    <property type="match status" value="1"/>
</dbReference>
<dbReference type="EC" id="2.4.2.19" evidence="4"/>
<dbReference type="InterPro" id="IPR004393">
    <property type="entry name" value="NadC"/>
</dbReference>
<feature type="binding site" evidence="12">
    <location>
        <position position="243"/>
    </location>
    <ligand>
        <name>substrate</name>
    </ligand>
</feature>
<keyword evidence="6" id="KW-0662">Pyridine nucleotide biosynthesis</keyword>
<evidence type="ECO:0000256" key="5">
    <source>
        <dbReference type="ARBA" id="ARBA00020990"/>
    </source>
</evidence>
<feature type="binding site" evidence="12">
    <location>
        <begin position="159"/>
        <end position="161"/>
    </location>
    <ligand>
        <name>substrate</name>
    </ligand>
</feature>
<gene>
    <name evidence="15" type="primary">nadC</name>
    <name evidence="15" type="ORF">NCTC11820_00168</name>
</gene>
<dbReference type="GO" id="GO:0009435">
    <property type="term" value="P:NAD+ biosynthetic process"/>
    <property type="evidence" value="ECO:0007669"/>
    <property type="project" value="UniProtKB-UniPathway"/>
</dbReference>
<dbReference type="GeneID" id="55564681"/>
<keyword evidence="7 11" id="KW-0328">Glycosyltransferase</keyword>
<dbReference type="AlphaFoldDB" id="A0A2X2YIJ7"/>
<evidence type="ECO:0000256" key="12">
    <source>
        <dbReference type="PIRSR" id="PIRSR006250-1"/>
    </source>
</evidence>
<evidence type="ECO:0000256" key="10">
    <source>
        <dbReference type="ARBA" id="ARBA00047445"/>
    </source>
</evidence>
<comment type="pathway">
    <text evidence="2">Cofactor biosynthesis; NAD(+) biosynthesis; nicotinate D-ribonucleotide from quinolinate: step 1/1.</text>
</comment>
<dbReference type="InterPro" id="IPR037128">
    <property type="entry name" value="Quinolinate_PRibosylTase_N_sf"/>
</dbReference>
<comment type="catalytic activity">
    <reaction evidence="10">
        <text>nicotinate beta-D-ribonucleotide + CO2 + diphosphate = quinolinate + 5-phospho-alpha-D-ribose 1-diphosphate + 2 H(+)</text>
        <dbReference type="Rhea" id="RHEA:12733"/>
        <dbReference type="ChEBI" id="CHEBI:15378"/>
        <dbReference type="ChEBI" id="CHEBI:16526"/>
        <dbReference type="ChEBI" id="CHEBI:29959"/>
        <dbReference type="ChEBI" id="CHEBI:33019"/>
        <dbReference type="ChEBI" id="CHEBI:57502"/>
        <dbReference type="ChEBI" id="CHEBI:58017"/>
        <dbReference type="EC" id="2.4.2.19"/>
    </reaction>
</comment>
<organism evidence="15 16">
    <name type="scientific">Mobiluncus curtisii</name>
    <dbReference type="NCBI Taxonomy" id="2051"/>
    <lineage>
        <taxon>Bacteria</taxon>
        <taxon>Bacillati</taxon>
        <taxon>Actinomycetota</taxon>
        <taxon>Actinomycetes</taxon>
        <taxon>Actinomycetales</taxon>
        <taxon>Actinomycetaceae</taxon>
        <taxon>Mobiluncus</taxon>
    </lineage>
</organism>
<dbReference type="PANTHER" id="PTHR32179">
    <property type="entry name" value="NICOTINATE-NUCLEOTIDE PYROPHOSPHORYLASE [CARBOXYLATING]"/>
    <property type="match status" value="1"/>
</dbReference>
<dbReference type="FunFam" id="3.20.20.70:FF:000030">
    <property type="entry name" value="Nicotinate-nucleotide pyrophosphorylase, carboxylating"/>
    <property type="match status" value="1"/>
</dbReference>
<feature type="binding site" evidence="12">
    <location>
        <position position="117"/>
    </location>
    <ligand>
        <name>substrate</name>
    </ligand>
</feature>